<evidence type="ECO:0000256" key="2">
    <source>
        <dbReference type="ARBA" id="ARBA00022741"/>
    </source>
</evidence>
<proteinExistence type="inferred from homology"/>
<feature type="domain" description="Helicase ATP-binding" evidence="10">
    <location>
        <begin position="204"/>
        <end position="359"/>
    </location>
</feature>
<dbReference type="GO" id="GO:0004386">
    <property type="term" value="F:helicase activity"/>
    <property type="evidence" value="ECO:0007669"/>
    <property type="project" value="UniProtKB-KW"/>
</dbReference>
<comment type="caution">
    <text evidence="12">The sequence shown here is derived from an EMBL/GenBank/DDBJ whole genome shotgun (WGS) entry which is preliminary data.</text>
</comment>
<dbReference type="InterPro" id="IPR006935">
    <property type="entry name" value="Helicase/UvrB_N"/>
</dbReference>
<dbReference type="PRINTS" id="PR00851">
    <property type="entry name" value="XRODRMPGMNTB"/>
</dbReference>
<dbReference type="EMBL" id="JACXZA010000001">
    <property type="protein sequence ID" value="MBD3918129.1"/>
    <property type="molecule type" value="Genomic_DNA"/>
</dbReference>
<gene>
    <name evidence="12" type="ORF">H8B09_05145</name>
</gene>
<evidence type="ECO:0000256" key="8">
    <source>
        <dbReference type="ARBA" id="ARBA00034808"/>
    </source>
</evidence>
<dbReference type="PANTHER" id="PTHR11274:SF0">
    <property type="entry name" value="GENERAL TRANSCRIPTION AND DNA REPAIR FACTOR IIH HELICASE SUBUNIT XPB"/>
    <property type="match status" value="1"/>
</dbReference>
<dbReference type="SUPFAM" id="SSF52540">
    <property type="entry name" value="P-loop containing nucleoside triphosphate hydrolases"/>
    <property type="match status" value="2"/>
</dbReference>
<dbReference type="CDD" id="cd18029">
    <property type="entry name" value="DEXHc_XPB"/>
    <property type="match status" value="1"/>
</dbReference>
<dbReference type="PANTHER" id="PTHR11274">
    <property type="entry name" value="RAD25/XP-B DNA REPAIR HELICASE"/>
    <property type="match status" value="1"/>
</dbReference>
<dbReference type="InterPro" id="IPR014001">
    <property type="entry name" value="Helicase_ATP-bd"/>
</dbReference>
<keyword evidence="5" id="KW-0067">ATP-binding</keyword>
<dbReference type="Gene3D" id="3.40.50.300">
    <property type="entry name" value="P-loop containing nucleotide triphosphate hydrolases"/>
    <property type="match status" value="2"/>
</dbReference>
<dbReference type="EC" id="5.6.2.4" evidence="8"/>
<evidence type="ECO:0000259" key="11">
    <source>
        <dbReference type="PROSITE" id="PS51194"/>
    </source>
</evidence>
<comment type="similarity">
    <text evidence="1">Belongs to the helicase family. RAD25/XPB subfamily.</text>
</comment>
<evidence type="ECO:0000256" key="3">
    <source>
        <dbReference type="ARBA" id="ARBA00022801"/>
    </source>
</evidence>
<evidence type="ECO:0000256" key="7">
    <source>
        <dbReference type="ARBA" id="ARBA00034617"/>
    </source>
</evidence>
<keyword evidence="2" id="KW-0547">Nucleotide-binding</keyword>
<dbReference type="PROSITE" id="PS51194">
    <property type="entry name" value="HELICASE_CTER"/>
    <property type="match status" value="1"/>
</dbReference>
<reference evidence="12 13" key="1">
    <citation type="submission" date="2020-09" db="EMBL/GenBank/DDBJ databases">
        <title>Paenibacillus sp. strain PR3 16S rRNA gene Genome sequencing and assembly.</title>
        <authorList>
            <person name="Kim J."/>
        </authorList>
    </citation>
    <scope>NUCLEOTIDE SEQUENCE [LARGE SCALE GENOMIC DNA]</scope>
    <source>
        <strain evidence="12 13">PR3</strain>
    </source>
</reference>
<evidence type="ECO:0000259" key="10">
    <source>
        <dbReference type="PROSITE" id="PS51192"/>
    </source>
</evidence>
<evidence type="ECO:0000256" key="5">
    <source>
        <dbReference type="ARBA" id="ARBA00022840"/>
    </source>
</evidence>
<comment type="catalytic activity">
    <reaction evidence="7">
        <text>Couples ATP hydrolysis with the unwinding of duplex DNA by translocating in the 3'-5' direction.</text>
        <dbReference type="EC" id="5.6.2.4"/>
    </reaction>
</comment>
<protein>
    <recommendedName>
        <fullName evidence="8">DNA 3'-5' helicase</fullName>
        <ecNumber evidence="8">5.6.2.4</ecNumber>
    </recommendedName>
</protein>
<dbReference type="CDD" id="cd18789">
    <property type="entry name" value="SF2_C_XPB"/>
    <property type="match status" value="1"/>
</dbReference>
<accession>A0ABR8MQ61</accession>
<keyword evidence="6" id="KW-0413">Isomerase</keyword>
<sequence>MTESRGKPIIVLSDLTILYDERTVDEECIREQLPAFAELVKQAGPLHTYRMTQLALWNAASLGTTSDEVVAALTQSARYNIAENVIRSIKQTMGRYGRLTLERSAGDEEQLLLRGDEAIMAEVAAEPSLKSLTDKHVDSSTLSLHHGRRGSMKQELLRLGYPVIDAAGYRSGETLSVSLADTTRSGIAFKLRYYQERAVDRFFEDSHAGGGSGVIVLPCGAGKTMVGIGVLARLQCATLILTSNLTSVNQWKNELLDKTTIDSESIGEYSSKRKQIRPITIATYNMMATNGEEQEYRHLQLFRERDWGLIIYDEVHMLPAPVFRMTADLQATRRLGLTATLVREDGRERDVFSLIGPKRYELPWKQLEHTGDIAAIHCEEVRVPLFDEPAYWDGNVRARARLAAENPNKTAIVQQLLSRHPGRSALVIGAYIRQLKQIAEELGAPLLTGEVDQEERALLYDSFRRGEYPVLVVSKVANFAVDLPDASVAVQVSGSFGSRQEEAQRIGRLLRPKRDHSGAIFYSLVTEGTMEVDYALKRQRFMLEQGYRYSLTSAVMKEETDYEA</sequence>
<evidence type="ECO:0000313" key="13">
    <source>
        <dbReference type="Proteomes" id="UP000609346"/>
    </source>
</evidence>
<dbReference type="InterPro" id="IPR001650">
    <property type="entry name" value="Helicase_C-like"/>
</dbReference>
<name>A0ABR8MQ61_9BACL</name>
<keyword evidence="3" id="KW-0378">Hydrolase</keyword>
<comment type="catalytic activity">
    <reaction evidence="9">
        <text>ATP + H2O = ADP + phosphate + H(+)</text>
        <dbReference type="Rhea" id="RHEA:13065"/>
        <dbReference type="ChEBI" id="CHEBI:15377"/>
        <dbReference type="ChEBI" id="CHEBI:15378"/>
        <dbReference type="ChEBI" id="CHEBI:30616"/>
        <dbReference type="ChEBI" id="CHEBI:43474"/>
        <dbReference type="ChEBI" id="CHEBI:456216"/>
        <dbReference type="EC" id="5.6.2.4"/>
    </reaction>
</comment>
<dbReference type="SMART" id="SM00487">
    <property type="entry name" value="DEXDc"/>
    <property type="match status" value="1"/>
</dbReference>
<organism evidence="12 13">
    <name type="scientific">Paenibacillus terricola</name>
    <dbReference type="NCBI Taxonomy" id="2763503"/>
    <lineage>
        <taxon>Bacteria</taxon>
        <taxon>Bacillati</taxon>
        <taxon>Bacillota</taxon>
        <taxon>Bacilli</taxon>
        <taxon>Bacillales</taxon>
        <taxon>Paenibacillaceae</taxon>
        <taxon>Paenibacillus</taxon>
    </lineage>
</organism>
<dbReference type="PROSITE" id="PS51192">
    <property type="entry name" value="HELICASE_ATP_BIND_1"/>
    <property type="match status" value="1"/>
</dbReference>
<evidence type="ECO:0000256" key="9">
    <source>
        <dbReference type="ARBA" id="ARBA00048988"/>
    </source>
</evidence>
<dbReference type="InterPro" id="IPR050615">
    <property type="entry name" value="ATP-dep_DNA_Helicase"/>
</dbReference>
<evidence type="ECO:0000313" key="12">
    <source>
        <dbReference type="EMBL" id="MBD3918129.1"/>
    </source>
</evidence>
<keyword evidence="13" id="KW-1185">Reference proteome</keyword>
<dbReference type="InterPro" id="IPR032830">
    <property type="entry name" value="XPB/Ssl2_N"/>
</dbReference>
<dbReference type="InterPro" id="IPR027417">
    <property type="entry name" value="P-loop_NTPase"/>
</dbReference>
<evidence type="ECO:0000256" key="1">
    <source>
        <dbReference type="ARBA" id="ARBA00006637"/>
    </source>
</evidence>
<evidence type="ECO:0000256" key="4">
    <source>
        <dbReference type="ARBA" id="ARBA00022806"/>
    </source>
</evidence>
<dbReference type="SMART" id="SM00490">
    <property type="entry name" value="HELICc"/>
    <property type="match status" value="1"/>
</dbReference>
<dbReference type="Pfam" id="PF04851">
    <property type="entry name" value="ResIII"/>
    <property type="match status" value="1"/>
</dbReference>
<dbReference type="Pfam" id="PF13625">
    <property type="entry name" value="Helicase_C_3"/>
    <property type="match status" value="1"/>
</dbReference>
<dbReference type="Pfam" id="PF16203">
    <property type="entry name" value="ERCC3_RAD25_C"/>
    <property type="match status" value="1"/>
</dbReference>
<dbReference type="RefSeq" id="WP_191202814.1">
    <property type="nucleotide sequence ID" value="NZ_JACXZA010000001.1"/>
</dbReference>
<evidence type="ECO:0000256" key="6">
    <source>
        <dbReference type="ARBA" id="ARBA00023235"/>
    </source>
</evidence>
<dbReference type="NCBIfam" id="NF045503">
    <property type="entry name" value="repair_heli_XPB"/>
    <property type="match status" value="1"/>
</dbReference>
<dbReference type="InterPro" id="IPR032438">
    <property type="entry name" value="ERCC3_RAD25_C"/>
</dbReference>
<feature type="domain" description="Helicase C-terminal" evidence="11">
    <location>
        <begin position="412"/>
        <end position="563"/>
    </location>
</feature>
<keyword evidence="4 12" id="KW-0347">Helicase</keyword>
<dbReference type="Proteomes" id="UP000609346">
    <property type="component" value="Unassembled WGS sequence"/>
</dbReference>